<evidence type="ECO:0000313" key="1">
    <source>
        <dbReference type="EMBL" id="GHP09888.1"/>
    </source>
</evidence>
<name>A0A830HSD1_9CHLO</name>
<organism evidence="1 2">
    <name type="scientific">Pycnococcus provasolii</name>
    <dbReference type="NCBI Taxonomy" id="41880"/>
    <lineage>
        <taxon>Eukaryota</taxon>
        <taxon>Viridiplantae</taxon>
        <taxon>Chlorophyta</taxon>
        <taxon>Pseudoscourfieldiophyceae</taxon>
        <taxon>Pseudoscourfieldiales</taxon>
        <taxon>Pycnococcaceae</taxon>
        <taxon>Pycnococcus</taxon>
    </lineage>
</organism>
<gene>
    <name evidence="1" type="ORF">PPROV_000862300</name>
</gene>
<keyword evidence="2" id="KW-1185">Reference proteome</keyword>
<sequence>MPPKAKGKKQIAEAKNAALLEAVLSSYRGICKVANVEPDVDVVSAIKAELDKPKNVKKKFINKVVVRDDTLTLPGVTTMIDLCVGYPHIKNVHFYRCRIGDEGVRLLAVPLGLHLSPPPAVCTRV</sequence>
<accession>A0A830HSD1</accession>
<proteinExistence type="predicted"/>
<protein>
    <submittedName>
        <fullName evidence="1">Uncharacterized protein</fullName>
    </submittedName>
</protein>
<dbReference type="Proteomes" id="UP000660262">
    <property type="component" value="Unassembled WGS sequence"/>
</dbReference>
<reference evidence="1" key="1">
    <citation type="submission" date="2020-10" db="EMBL/GenBank/DDBJ databases">
        <title>Unveiling of a novel bifunctional photoreceptor, Dualchrome1, isolated from a cosmopolitan green alga.</title>
        <authorList>
            <person name="Suzuki S."/>
            <person name="Kawachi M."/>
        </authorList>
    </citation>
    <scope>NUCLEOTIDE SEQUENCE</scope>
    <source>
        <strain evidence="1">NIES 2893</strain>
    </source>
</reference>
<dbReference type="OrthoDB" id="120976at2759"/>
<dbReference type="EMBL" id="BNJQ01000027">
    <property type="protein sequence ID" value="GHP09888.1"/>
    <property type="molecule type" value="Genomic_DNA"/>
</dbReference>
<evidence type="ECO:0000313" key="2">
    <source>
        <dbReference type="Proteomes" id="UP000660262"/>
    </source>
</evidence>
<dbReference type="AlphaFoldDB" id="A0A830HSD1"/>
<comment type="caution">
    <text evidence="1">The sequence shown here is derived from an EMBL/GenBank/DDBJ whole genome shotgun (WGS) entry which is preliminary data.</text>
</comment>